<dbReference type="SUPFAM" id="SSF49503">
    <property type="entry name" value="Cupredoxins"/>
    <property type="match status" value="1"/>
</dbReference>
<feature type="domain" description="EfeO-type cupredoxin-like" evidence="2">
    <location>
        <begin position="20"/>
        <end position="115"/>
    </location>
</feature>
<accession>A0ABY4W526</accession>
<dbReference type="Proteomes" id="UP001056291">
    <property type="component" value="Chromosome"/>
</dbReference>
<evidence type="ECO:0000256" key="1">
    <source>
        <dbReference type="SAM" id="SignalP"/>
    </source>
</evidence>
<dbReference type="InterPro" id="IPR028096">
    <property type="entry name" value="EfeO_Cupredoxin"/>
</dbReference>
<gene>
    <name evidence="3" type="ORF">NBZ79_11190</name>
</gene>
<dbReference type="Pfam" id="PF13473">
    <property type="entry name" value="Cupredoxin_1"/>
    <property type="match status" value="1"/>
</dbReference>
<dbReference type="InterPro" id="IPR006311">
    <property type="entry name" value="TAT_signal"/>
</dbReference>
<dbReference type="RefSeq" id="WP_251932511.1">
    <property type="nucleotide sequence ID" value="NZ_CP098747.1"/>
</dbReference>
<sequence>MFVTRRYLFSTAAAGLTAAVASLGLANGSSAENTSAKTHVIDIARFSFSPQTLDVREGDMITWRNSDITPHTATATDKSWDTGMIKKGESKSLTVTSKMAGEYYCRYHPAMTAKLSIPNA</sequence>
<name>A0ABY4W526_9PROT</name>
<dbReference type="PANTHER" id="PTHR36507:SF1">
    <property type="entry name" value="BLL1555 PROTEIN"/>
    <property type="match status" value="1"/>
</dbReference>
<evidence type="ECO:0000313" key="4">
    <source>
        <dbReference type="Proteomes" id="UP001056291"/>
    </source>
</evidence>
<dbReference type="EMBL" id="CP098747">
    <property type="protein sequence ID" value="USG59741.1"/>
    <property type="molecule type" value="Genomic_DNA"/>
</dbReference>
<feature type="chain" id="PRO_5046288956" evidence="1">
    <location>
        <begin position="32"/>
        <end position="120"/>
    </location>
</feature>
<evidence type="ECO:0000313" key="3">
    <source>
        <dbReference type="EMBL" id="USG59741.1"/>
    </source>
</evidence>
<dbReference type="InterPro" id="IPR052721">
    <property type="entry name" value="ET_Amicyanin"/>
</dbReference>
<reference evidence="3" key="1">
    <citation type="submission" date="2022-06" db="EMBL/GenBank/DDBJ databases">
        <title>Sneathiella actinostolidae sp. nov., isolated from a sea anemonein the Western Pacific Ocean.</title>
        <authorList>
            <person name="Wei M.J."/>
        </authorList>
    </citation>
    <scope>NUCLEOTIDE SEQUENCE</scope>
    <source>
        <strain evidence="3">PHK-P5</strain>
    </source>
</reference>
<keyword evidence="4" id="KW-1185">Reference proteome</keyword>
<protein>
    <submittedName>
        <fullName evidence="3">Cupredoxin domain-containing protein</fullName>
    </submittedName>
</protein>
<proteinExistence type="predicted"/>
<keyword evidence="1" id="KW-0732">Signal</keyword>
<dbReference type="PROSITE" id="PS51318">
    <property type="entry name" value="TAT"/>
    <property type="match status" value="1"/>
</dbReference>
<evidence type="ECO:0000259" key="2">
    <source>
        <dbReference type="Pfam" id="PF13473"/>
    </source>
</evidence>
<dbReference type="InterPro" id="IPR008972">
    <property type="entry name" value="Cupredoxin"/>
</dbReference>
<dbReference type="Gene3D" id="2.60.40.420">
    <property type="entry name" value="Cupredoxins - blue copper proteins"/>
    <property type="match status" value="1"/>
</dbReference>
<feature type="signal peptide" evidence="1">
    <location>
        <begin position="1"/>
        <end position="31"/>
    </location>
</feature>
<dbReference type="PANTHER" id="PTHR36507">
    <property type="entry name" value="BLL1555 PROTEIN"/>
    <property type="match status" value="1"/>
</dbReference>
<organism evidence="3 4">
    <name type="scientific">Sneathiella marina</name>
    <dbReference type="NCBI Taxonomy" id="2950108"/>
    <lineage>
        <taxon>Bacteria</taxon>
        <taxon>Pseudomonadati</taxon>
        <taxon>Pseudomonadota</taxon>
        <taxon>Alphaproteobacteria</taxon>
        <taxon>Sneathiellales</taxon>
        <taxon>Sneathiellaceae</taxon>
        <taxon>Sneathiella</taxon>
    </lineage>
</organism>